<organism evidence="1 2">
    <name type="scientific">Bartonella quintana JK 68</name>
    <dbReference type="NCBI Taxonomy" id="1134503"/>
    <lineage>
        <taxon>Bacteria</taxon>
        <taxon>Pseudomonadati</taxon>
        <taxon>Pseudomonadota</taxon>
        <taxon>Alphaproteobacteria</taxon>
        <taxon>Hyphomicrobiales</taxon>
        <taxon>Bartonellaceae</taxon>
        <taxon>Bartonella</taxon>
    </lineage>
</organism>
<sequence length="99" mass="11433">MYEQVLLLLLVMQSPSFLFDIFKMVIFPGGSFFNWFPLSHLTSDNFDQLFFGSKNIKLSLSFGSSVNGNDRFCFCYNDLANKELFSGRNSSTVCYYSMR</sequence>
<comment type="caution">
    <text evidence="1">The sequence shown here is derived from an EMBL/GenBank/DDBJ whole genome shotgun (WGS) entry which is preliminary data.</text>
</comment>
<accession>A0ABR4SPY1</accession>
<gene>
    <name evidence="1" type="ORF">O7U_00740</name>
</gene>
<reference evidence="1 2" key="1">
    <citation type="submission" date="2012-04" db="EMBL/GenBank/DDBJ databases">
        <title>The Genome Sequence of Bartonella quintana JK 68.</title>
        <authorList>
            <consortium name="The Broad Institute Genome Sequencing Platform"/>
            <consortium name="The Broad Institute Genome Sequencing Center for Infectious Disease"/>
            <person name="Feldgarden M."/>
            <person name="Kirby J."/>
            <person name="Kosoy M."/>
            <person name="Birtles R."/>
            <person name="Probert W.S."/>
            <person name="Chiaraviglio L."/>
            <person name="Walker B."/>
            <person name="Young S.K."/>
            <person name="Zeng Q."/>
            <person name="Gargeya S."/>
            <person name="Fitzgerald M."/>
            <person name="Haas B."/>
            <person name="Abouelleil A."/>
            <person name="Alvarado L."/>
            <person name="Arachchi H.M."/>
            <person name="Berlin A.M."/>
            <person name="Chapman S.B."/>
            <person name="Goldberg J."/>
            <person name="Griggs A."/>
            <person name="Gujja S."/>
            <person name="Hansen M."/>
            <person name="Howarth C."/>
            <person name="Imamovic A."/>
            <person name="Larimer J."/>
            <person name="McCowen C."/>
            <person name="Montmayeur A."/>
            <person name="Murphy C."/>
            <person name="Neiman D."/>
            <person name="Pearson M."/>
            <person name="Priest M."/>
            <person name="Roberts A."/>
            <person name="Saif S."/>
            <person name="Shea T."/>
            <person name="Sisk P."/>
            <person name="Sykes S."/>
            <person name="Wortman J."/>
            <person name="Nusbaum C."/>
            <person name="Birren B."/>
        </authorList>
    </citation>
    <scope>NUCLEOTIDE SEQUENCE [LARGE SCALE GENOMIC DNA]</scope>
    <source>
        <strain evidence="1 2">JK 68</strain>
    </source>
</reference>
<protein>
    <submittedName>
        <fullName evidence="1">Inner membrane ABC transporter permease yejB</fullName>
    </submittedName>
</protein>
<evidence type="ECO:0000313" key="2">
    <source>
        <dbReference type="Proteomes" id="UP000027143"/>
    </source>
</evidence>
<name>A0ABR4SPY1_BARQI</name>
<evidence type="ECO:0000313" key="1">
    <source>
        <dbReference type="EMBL" id="KEC66209.1"/>
    </source>
</evidence>
<dbReference type="EMBL" id="AHPD01000007">
    <property type="protein sequence ID" value="KEC66209.1"/>
    <property type="molecule type" value="Genomic_DNA"/>
</dbReference>
<keyword evidence="2" id="KW-1185">Reference proteome</keyword>
<proteinExistence type="predicted"/>
<dbReference type="Proteomes" id="UP000027143">
    <property type="component" value="Unassembled WGS sequence"/>
</dbReference>